<organism evidence="1">
    <name type="scientific">marine sediment metagenome</name>
    <dbReference type="NCBI Taxonomy" id="412755"/>
    <lineage>
        <taxon>unclassified sequences</taxon>
        <taxon>metagenomes</taxon>
        <taxon>ecological metagenomes</taxon>
    </lineage>
</organism>
<comment type="caution">
    <text evidence="1">The sequence shown here is derived from an EMBL/GenBank/DDBJ whole genome shotgun (WGS) entry which is preliminary data.</text>
</comment>
<sequence length="82" mass="9924">MEINFKFELGQRVCHHIQAWIPLIVIERLCYDRQGGFSIQYFCRAGYAQEKLYCMYENELDLYKEGAREKMHDEMAEEKNHD</sequence>
<proteinExistence type="predicted"/>
<reference evidence="1" key="1">
    <citation type="journal article" date="2015" name="Nature">
        <title>Complex archaea that bridge the gap between prokaryotes and eukaryotes.</title>
        <authorList>
            <person name="Spang A."/>
            <person name="Saw J.H."/>
            <person name="Jorgensen S.L."/>
            <person name="Zaremba-Niedzwiedzka K."/>
            <person name="Martijn J."/>
            <person name="Lind A.E."/>
            <person name="van Eijk R."/>
            <person name="Schleper C."/>
            <person name="Guy L."/>
            <person name="Ettema T.J."/>
        </authorList>
    </citation>
    <scope>NUCLEOTIDE SEQUENCE</scope>
</reference>
<accession>A0A0F9ERA8</accession>
<dbReference type="EMBL" id="LAZR01023971">
    <property type="protein sequence ID" value="KKL76678.1"/>
    <property type="molecule type" value="Genomic_DNA"/>
</dbReference>
<gene>
    <name evidence="1" type="ORF">LCGC14_2042470</name>
</gene>
<name>A0A0F9ERA8_9ZZZZ</name>
<evidence type="ECO:0000313" key="1">
    <source>
        <dbReference type="EMBL" id="KKL76678.1"/>
    </source>
</evidence>
<protein>
    <submittedName>
        <fullName evidence="1">Uncharacterized protein</fullName>
    </submittedName>
</protein>
<dbReference type="AlphaFoldDB" id="A0A0F9ERA8"/>